<evidence type="ECO:0000256" key="6">
    <source>
        <dbReference type="ARBA" id="ARBA00023002"/>
    </source>
</evidence>
<dbReference type="InterPro" id="IPR026021">
    <property type="entry name" value="YdjA-like"/>
</dbReference>
<dbReference type="PANTHER" id="PTHR43821:SF1">
    <property type="entry name" value="NAD(P)H NITROREDUCTASE YDJA-RELATED"/>
    <property type="match status" value="1"/>
</dbReference>
<evidence type="ECO:0000256" key="2">
    <source>
        <dbReference type="ARBA" id="ARBA00007118"/>
    </source>
</evidence>
<sequence>MTEQYNTVANVIKDRRSVKPFMMNGRKIAHEQVQSLLELADWAPTHGLTEPWRFVVYANSSDFCHQHAELYKTNTPATEFIQGSYDNFYTQGDKVSHVIVTIMQRGNLPKIPVSEEVAAVAAAIQNVLLGATALHIASFWSTGGMILKPAMHSYFNLREEDQIMGVIYLGYADEYPKGVRRVPLSEKVVWK</sequence>
<dbReference type="Gene3D" id="3.40.109.10">
    <property type="entry name" value="NADH Oxidase"/>
    <property type="match status" value="1"/>
</dbReference>
<accession>A0ABW2YXF8</accession>
<dbReference type="Proteomes" id="UP001596958">
    <property type="component" value="Unassembled WGS sequence"/>
</dbReference>
<dbReference type="SUPFAM" id="SSF55469">
    <property type="entry name" value="FMN-dependent nitroreductase-like"/>
    <property type="match status" value="1"/>
</dbReference>
<keyword evidence="3 8" id="KW-0285">Flavoprotein</keyword>
<dbReference type="InterPro" id="IPR000415">
    <property type="entry name" value="Nitroreductase-like"/>
</dbReference>
<evidence type="ECO:0000256" key="3">
    <source>
        <dbReference type="ARBA" id="ARBA00022630"/>
    </source>
</evidence>
<comment type="cofactor">
    <cofactor evidence="1 8">
        <name>FMN</name>
        <dbReference type="ChEBI" id="CHEBI:58210"/>
    </cofactor>
</comment>
<evidence type="ECO:0000259" key="9">
    <source>
        <dbReference type="Pfam" id="PF00881"/>
    </source>
</evidence>
<keyword evidence="11" id="KW-1185">Reference proteome</keyword>
<protein>
    <recommendedName>
        <fullName evidence="8">Putative NAD(P)H nitroreductase</fullName>
        <ecNumber evidence="8">1.-.-.-</ecNumber>
    </recommendedName>
</protein>
<reference evidence="11" key="1">
    <citation type="journal article" date="2019" name="Int. J. Syst. Evol. Microbiol.">
        <title>The Global Catalogue of Microorganisms (GCM) 10K type strain sequencing project: providing services to taxonomists for standard genome sequencing and annotation.</title>
        <authorList>
            <consortium name="The Broad Institute Genomics Platform"/>
            <consortium name="The Broad Institute Genome Sequencing Center for Infectious Disease"/>
            <person name="Wu L."/>
            <person name="Ma J."/>
        </authorList>
    </citation>
    <scope>NUCLEOTIDE SEQUENCE [LARGE SCALE GENOMIC DNA]</scope>
    <source>
        <strain evidence="11">CCUG 63418</strain>
    </source>
</reference>
<dbReference type="EC" id="1.-.-.-" evidence="8"/>
<dbReference type="PANTHER" id="PTHR43821">
    <property type="entry name" value="NAD(P)H NITROREDUCTASE YDJA-RELATED"/>
    <property type="match status" value="1"/>
</dbReference>
<gene>
    <name evidence="10" type="ORF">ACFQZS_07310</name>
</gene>
<name>A0ABW2YXF8_9SPHI</name>
<dbReference type="Pfam" id="PF00881">
    <property type="entry name" value="Nitroreductase"/>
    <property type="match status" value="1"/>
</dbReference>
<comment type="caution">
    <text evidence="10">The sequence shown here is derived from an EMBL/GenBank/DDBJ whole genome shotgun (WGS) entry which is preliminary data.</text>
</comment>
<comment type="similarity">
    <text evidence="2 8">Belongs to the nitroreductase family.</text>
</comment>
<organism evidence="10 11">
    <name type="scientific">Mucilaginibacter calamicampi</name>
    <dbReference type="NCBI Taxonomy" id="1302352"/>
    <lineage>
        <taxon>Bacteria</taxon>
        <taxon>Pseudomonadati</taxon>
        <taxon>Bacteroidota</taxon>
        <taxon>Sphingobacteriia</taxon>
        <taxon>Sphingobacteriales</taxon>
        <taxon>Sphingobacteriaceae</taxon>
        <taxon>Mucilaginibacter</taxon>
    </lineage>
</organism>
<dbReference type="EMBL" id="JBHTHU010000005">
    <property type="protein sequence ID" value="MFD0749943.1"/>
    <property type="molecule type" value="Genomic_DNA"/>
</dbReference>
<dbReference type="PIRSF" id="PIRSF000232">
    <property type="entry name" value="YdjA"/>
    <property type="match status" value="1"/>
</dbReference>
<dbReference type="InterPro" id="IPR052530">
    <property type="entry name" value="NAD(P)H_nitroreductase"/>
</dbReference>
<evidence type="ECO:0000313" key="11">
    <source>
        <dbReference type="Proteomes" id="UP001596958"/>
    </source>
</evidence>
<evidence type="ECO:0000313" key="10">
    <source>
        <dbReference type="EMBL" id="MFD0749943.1"/>
    </source>
</evidence>
<keyword evidence="4 8" id="KW-0288">FMN</keyword>
<dbReference type="RefSeq" id="WP_377098751.1">
    <property type="nucleotide sequence ID" value="NZ_JBHTHU010000005.1"/>
</dbReference>
<proteinExistence type="inferred from homology"/>
<keyword evidence="5 8" id="KW-0521">NADP</keyword>
<evidence type="ECO:0000256" key="1">
    <source>
        <dbReference type="ARBA" id="ARBA00001917"/>
    </source>
</evidence>
<keyword evidence="7 8" id="KW-0520">NAD</keyword>
<evidence type="ECO:0000256" key="4">
    <source>
        <dbReference type="ARBA" id="ARBA00022643"/>
    </source>
</evidence>
<keyword evidence="6 8" id="KW-0560">Oxidoreductase</keyword>
<dbReference type="CDD" id="cd02135">
    <property type="entry name" value="YdjA-like"/>
    <property type="match status" value="1"/>
</dbReference>
<evidence type="ECO:0000256" key="5">
    <source>
        <dbReference type="ARBA" id="ARBA00022857"/>
    </source>
</evidence>
<evidence type="ECO:0000256" key="8">
    <source>
        <dbReference type="PIRNR" id="PIRNR000232"/>
    </source>
</evidence>
<evidence type="ECO:0000256" key="7">
    <source>
        <dbReference type="ARBA" id="ARBA00023027"/>
    </source>
</evidence>
<feature type="domain" description="Nitroreductase" evidence="9">
    <location>
        <begin position="12"/>
        <end position="171"/>
    </location>
</feature>
<dbReference type="InterPro" id="IPR029479">
    <property type="entry name" value="Nitroreductase"/>
</dbReference>